<evidence type="ECO:0000313" key="4">
    <source>
        <dbReference type="Proteomes" id="UP000290439"/>
    </source>
</evidence>
<dbReference type="InterPro" id="IPR011146">
    <property type="entry name" value="HIT-like"/>
</dbReference>
<dbReference type="EMBL" id="LR215973">
    <property type="protein sequence ID" value="VFA96362.1"/>
    <property type="molecule type" value="Genomic_DNA"/>
</dbReference>
<name>A0A4U8VT07_9NOCA</name>
<protein>
    <recommendedName>
        <fullName evidence="2">HIT domain-containing protein</fullName>
    </recommendedName>
</protein>
<dbReference type="GO" id="GO:0003824">
    <property type="term" value="F:catalytic activity"/>
    <property type="evidence" value="ECO:0007669"/>
    <property type="project" value="InterPro"/>
</dbReference>
<dbReference type="RefSeq" id="WP_130915562.1">
    <property type="nucleotide sequence ID" value="NZ_LR215973.1"/>
</dbReference>
<comment type="caution">
    <text evidence="1">Lacks conserved residue(s) required for the propagation of feature annotation.</text>
</comment>
<evidence type="ECO:0000313" key="3">
    <source>
        <dbReference type="EMBL" id="VFA96362.1"/>
    </source>
</evidence>
<gene>
    <name evidence="3" type="ORF">NCTC10797_00111</name>
</gene>
<dbReference type="InterPro" id="IPR036265">
    <property type="entry name" value="HIT-like_sf"/>
</dbReference>
<reference evidence="3 4" key="1">
    <citation type="submission" date="2019-02" db="EMBL/GenBank/DDBJ databases">
        <authorList>
            <consortium name="Pathogen Informatics"/>
        </authorList>
    </citation>
    <scope>NUCLEOTIDE SEQUENCE [LARGE SCALE GENOMIC DNA]</scope>
    <source>
        <strain evidence="3 4">3012STDY6756504</strain>
    </source>
</reference>
<dbReference type="PROSITE" id="PS51084">
    <property type="entry name" value="HIT_2"/>
    <property type="match status" value="1"/>
</dbReference>
<sequence length="238" mass="26294">MDDRRAICISCAEIERRPDSHLLWDLLGRDIGESYLLYESDNFIVVPGADALVPGYTLIIPREHILSLGYLPDHLDTEFDTILTGVKAWLTAEFGAEAHVFEHGAKNFREKGGACADHAHTQVAPIGTTDTYLTALQRDFTTTETSTYLDAARDTVARGDGHPYLFTHSDTHGGAIAIATGAKSQYFRRLLAAQISKPDEWDGVLFPFLDNMRATIDAALTLPKYLEPATEGGSRNRR</sequence>
<dbReference type="Proteomes" id="UP000290439">
    <property type="component" value="Chromosome"/>
</dbReference>
<feature type="domain" description="HIT" evidence="2">
    <location>
        <begin position="23"/>
        <end position="133"/>
    </location>
</feature>
<dbReference type="Gene3D" id="3.30.428.10">
    <property type="entry name" value="HIT-like"/>
    <property type="match status" value="1"/>
</dbReference>
<dbReference type="SUPFAM" id="SSF54197">
    <property type="entry name" value="HIT-like"/>
    <property type="match status" value="1"/>
</dbReference>
<evidence type="ECO:0000259" key="2">
    <source>
        <dbReference type="PROSITE" id="PS51084"/>
    </source>
</evidence>
<dbReference type="AlphaFoldDB" id="A0A4U8VT07"/>
<organism evidence="3 4">
    <name type="scientific">Nocardia cyriacigeorgica</name>
    <dbReference type="NCBI Taxonomy" id="135487"/>
    <lineage>
        <taxon>Bacteria</taxon>
        <taxon>Bacillati</taxon>
        <taxon>Actinomycetota</taxon>
        <taxon>Actinomycetes</taxon>
        <taxon>Mycobacteriales</taxon>
        <taxon>Nocardiaceae</taxon>
        <taxon>Nocardia</taxon>
    </lineage>
</organism>
<proteinExistence type="predicted"/>
<accession>A0A4U8VT07</accession>
<evidence type="ECO:0000256" key="1">
    <source>
        <dbReference type="PROSITE-ProRule" id="PRU00464"/>
    </source>
</evidence>